<feature type="compositionally biased region" description="Polar residues" evidence="1">
    <location>
        <begin position="63"/>
        <end position="72"/>
    </location>
</feature>
<dbReference type="EMBL" id="JAGSXJ010000001">
    <property type="protein sequence ID" value="KAH6697628.1"/>
    <property type="molecule type" value="Genomic_DNA"/>
</dbReference>
<feature type="compositionally biased region" description="Low complexity" evidence="1">
    <location>
        <begin position="37"/>
        <end position="48"/>
    </location>
</feature>
<evidence type="ECO:0000313" key="3">
    <source>
        <dbReference type="Proteomes" id="UP000770015"/>
    </source>
</evidence>
<feature type="region of interest" description="Disordered" evidence="1">
    <location>
        <begin position="815"/>
        <end position="846"/>
    </location>
</feature>
<feature type="compositionally biased region" description="Basic and acidic residues" evidence="1">
    <location>
        <begin position="52"/>
        <end position="62"/>
    </location>
</feature>
<gene>
    <name evidence="2" type="ORF">F5X68DRAFT_257758</name>
</gene>
<accession>A0A9P8VPD5</accession>
<organism evidence="2 3">
    <name type="scientific">Plectosphaerella plurivora</name>
    <dbReference type="NCBI Taxonomy" id="936078"/>
    <lineage>
        <taxon>Eukaryota</taxon>
        <taxon>Fungi</taxon>
        <taxon>Dikarya</taxon>
        <taxon>Ascomycota</taxon>
        <taxon>Pezizomycotina</taxon>
        <taxon>Sordariomycetes</taxon>
        <taxon>Hypocreomycetidae</taxon>
        <taxon>Glomerellales</taxon>
        <taxon>Plectosphaerellaceae</taxon>
        <taxon>Plectosphaerella</taxon>
    </lineage>
</organism>
<feature type="region of interest" description="Disordered" evidence="1">
    <location>
        <begin position="1"/>
        <end position="263"/>
    </location>
</feature>
<protein>
    <submittedName>
        <fullName evidence="2">Uncharacterized protein</fullName>
    </submittedName>
</protein>
<proteinExistence type="predicted"/>
<feature type="compositionally biased region" description="Low complexity" evidence="1">
    <location>
        <begin position="111"/>
        <end position="126"/>
    </location>
</feature>
<sequence length="846" mass="92267">MAPKKVYAQSSIESFFSKKPAPSTKKDSASTTPLEGSSFNSVVSTQSSLGELPERKRPDHQQEPASQSQNHGSPFPLRGPPPSSNPHIQDIPTSPAASTVFVDDGNTSSRPPLSSSNNFPDSSMSLGFPRDADAKSSFPAPSQETIASVDPFASQSPVKSPGNHMLEVPGWSSPARPSTPPQISASISNGGTPTRTLFAQNDGGSTASKRTAVMASFSPMKARPPTKIAKKSPTPSLRTPSDASPFSSTPQMPSSPTSPVAKKATFDRAMEIKGSDDEDDDISDCSLPDIDSFIPSKVKISEALVTAKVGAATPDKRRTRGTKLQSPFALSNKTRKFDIKTLIAHQRTDDAIAAGFKMATEELASSAIKSEVDSNSILTNSPSTIRKQFISMAGVKEETAGKALRAMERTQHANSEQTSFYFFKPSHSAWAERPGPFPKAAARGPWTLLVKEGTRRRHIESGFFSKVAGQLAIPDDIYLWLVDSMRMEKSPVARSAYCEILAGASSEQIQRLVKPETLRGICQGLGSVDDFDNDRLRSVSEREAAYAGRDWGSLITHLEWLYSAARNLGQDVIQHAVSHLLRMAADRALLSNPEVLFAHQTALAELVGRVEASSWDEFCEEAASSLHRAFGTDHLLVLPLQSSSSTSDRIRQLRRRLALGFFLGDPSKARQHPDQATLLSEVLERLGRDDFKITRKTDYLCLRARMRMLDIAIDDGALAQREEGFEGEKRFNEDIDEVSRRLRDIWGSINDAGALYLTRTQAKSTIDCMQKRLTYAERTKPVPKQSVFDIPRKQDDTPSVKSKLFMQKFIGNLKKPRPASALGKTPDASDGGSSDVEATFMTAMGD</sequence>
<evidence type="ECO:0000313" key="2">
    <source>
        <dbReference type="EMBL" id="KAH6697628.1"/>
    </source>
</evidence>
<feature type="compositionally biased region" description="Polar residues" evidence="1">
    <location>
        <begin position="181"/>
        <end position="209"/>
    </location>
</feature>
<feature type="compositionally biased region" description="Low complexity" evidence="1">
    <location>
        <begin position="244"/>
        <end position="259"/>
    </location>
</feature>
<name>A0A9P8VPD5_9PEZI</name>
<dbReference type="OrthoDB" id="5350396at2759"/>
<feature type="compositionally biased region" description="Polar residues" evidence="1">
    <location>
        <begin position="233"/>
        <end position="242"/>
    </location>
</feature>
<feature type="compositionally biased region" description="Polar residues" evidence="1">
    <location>
        <begin position="85"/>
        <end position="97"/>
    </location>
</feature>
<comment type="caution">
    <text evidence="2">The sequence shown here is derived from an EMBL/GenBank/DDBJ whole genome shotgun (WGS) entry which is preliminary data.</text>
</comment>
<dbReference type="Proteomes" id="UP000770015">
    <property type="component" value="Unassembled WGS sequence"/>
</dbReference>
<keyword evidence="3" id="KW-1185">Reference proteome</keyword>
<reference evidence="2" key="1">
    <citation type="journal article" date="2021" name="Nat. Commun.">
        <title>Genetic determinants of endophytism in the Arabidopsis root mycobiome.</title>
        <authorList>
            <person name="Mesny F."/>
            <person name="Miyauchi S."/>
            <person name="Thiergart T."/>
            <person name="Pickel B."/>
            <person name="Atanasova L."/>
            <person name="Karlsson M."/>
            <person name="Huettel B."/>
            <person name="Barry K.W."/>
            <person name="Haridas S."/>
            <person name="Chen C."/>
            <person name="Bauer D."/>
            <person name="Andreopoulos W."/>
            <person name="Pangilinan J."/>
            <person name="LaButti K."/>
            <person name="Riley R."/>
            <person name="Lipzen A."/>
            <person name="Clum A."/>
            <person name="Drula E."/>
            <person name="Henrissat B."/>
            <person name="Kohler A."/>
            <person name="Grigoriev I.V."/>
            <person name="Martin F.M."/>
            <person name="Hacquard S."/>
        </authorList>
    </citation>
    <scope>NUCLEOTIDE SEQUENCE</scope>
    <source>
        <strain evidence="2">MPI-SDFR-AT-0117</strain>
    </source>
</reference>
<evidence type="ECO:0000256" key="1">
    <source>
        <dbReference type="SAM" id="MobiDB-lite"/>
    </source>
</evidence>
<dbReference type="AlphaFoldDB" id="A0A9P8VPD5"/>